<organism evidence="1 2">
    <name type="scientific">Streptomyces viridochromogenes Tue57</name>
    <dbReference type="NCBI Taxonomy" id="1160705"/>
    <lineage>
        <taxon>Bacteria</taxon>
        <taxon>Bacillati</taxon>
        <taxon>Actinomycetota</taxon>
        <taxon>Actinomycetes</taxon>
        <taxon>Kitasatosporales</taxon>
        <taxon>Streptomycetaceae</taxon>
        <taxon>Streptomyces</taxon>
    </lineage>
</organism>
<accession>L8P3P1</accession>
<evidence type="ECO:0000313" key="2">
    <source>
        <dbReference type="Proteomes" id="UP000011205"/>
    </source>
</evidence>
<protein>
    <submittedName>
        <fullName evidence="1">Uncharacterized protein</fullName>
    </submittedName>
</protein>
<reference evidence="1 2" key="1">
    <citation type="journal article" date="2013" name="Genome Announc.">
        <title>Draft Genome Sequence of Streptomyces viridochromogenes Strain Tu57, Producer of Avilamycin.</title>
        <authorList>
            <person name="Gruning B.A."/>
            <person name="Erxleben A."/>
            <person name="Hahnlein A."/>
            <person name="Gunther S."/>
        </authorList>
    </citation>
    <scope>NUCLEOTIDE SEQUENCE [LARGE SCALE GENOMIC DNA]</scope>
    <source>
        <strain evidence="1 2">Tue57</strain>
    </source>
</reference>
<name>L8P3P1_STRVR</name>
<evidence type="ECO:0000313" key="1">
    <source>
        <dbReference type="EMBL" id="ELS50748.1"/>
    </source>
</evidence>
<comment type="caution">
    <text evidence="1">The sequence shown here is derived from an EMBL/GenBank/DDBJ whole genome shotgun (WGS) entry which is preliminary data.</text>
</comment>
<sequence>MRRPDGTAVLGLLLTTFGVAPRASAADPAPETREARA</sequence>
<dbReference type="Proteomes" id="UP000011205">
    <property type="component" value="Unassembled WGS sequence"/>
</dbReference>
<proteinExistence type="predicted"/>
<dbReference type="PATRIC" id="fig|1160705.3.peg.8193"/>
<gene>
    <name evidence="1" type="ORF">STVIR_8293</name>
</gene>
<dbReference type="EMBL" id="AMLP01000266">
    <property type="protein sequence ID" value="ELS50748.1"/>
    <property type="molecule type" value="Genomic_DNA"/>
</dbReference>
<dbReference type="AlphaFoldDB" id="L8P3P1"/>